<sequence>MLAAVLAGATFARAEAGSSERDQQYAAWRDTYYGANVIEYCGLVSEEVKDGFRRKVRFLRAWSELPPAIEWRIRVWAAVRADYQYLDHSLGGHRIWCESDGLTAVRSFLAFRERELAKEAGE</sequence>
<protein>
    <submittedName>
        <fullName evidence="1">Uncharacterized protein</fullName>
    </submittedName>
</protein>
<accession>A0A5J6N0M9</accession>
<proteinExistence type="predicted"/>
<reference evidence="1 2" key="1">
    <citation type="submission" date="2019-08" db="EMBL/GenBank/DDBJ databases">
        <title>Hyperibacter terrae gen. nov., sp. nov. and Hyperibacter viscosus sp. nov., two new members in the family Rhodospirillaceae isolated from the rhizosphere of Hypericum perforatum.</title>
        <authorList>
            <person name="Noviana Z."/>
        </authorList>
    </citation>
    <scope>NUCLEOTIDE SEQUENCE [LARGE SCALE GENOMIC DNA]</scope>
    <source>
        <strain evidence="1 2">R5959</strain>
    </source>
</reference>
<name>A0A5J6N0M9_9PROT</name>
<gene>
    <name evidence="1" type="ORF">FRZ61_24370</name>
</gene>
<evidence type="ECO:0000313" key="2">
    <source>
        <dbReference type="Proteomes" id="UP000325797"/>
    </source>
</evidence>
<organism evidence="1 2">
    <name type="scientific">Hypericibacter adhaerens</name>
    <dbReference type="NCBI Taxonomy" id="2602016"/>
    <lineage>
        <taxon>Bacteria</taxon>
        <taxon>Pseudomonadati</taxon>
        <taxon>Pseudomonadota</taxon>
        <taxon>Alphaproteobacteria</taxon>
        <taxon>Rhodospirillales</taxon>
        <taxon>Dongiaceae</taxon>
        <taxon>Hypericibacter</taxon>
    </lineage>
</organism>
<evidence type="ECO:0000313" key="1">
    <source>
        <dbReference type="EMBL" id="QEX22505.1"/>
    </source>
</evidence>
<dbReference type="AlphaFoldDB" id="A0A5J6N0M9"/>
<dbReference type="EMBL" id="CP042582">
    <property type="protein sequence ID" value="QEX22505.1"/>
    <property type="molecule type" value="Genomic_DNA"/>
</dbReference>
<keyword evidence="2" id="KW-1185">Reference proteome</keyword>
<dbReference type="Proteomes" id="UP000325797">
    <property type="component" value="Chromosome"/>
</dbReference>
<dbReference type="KEGG" id="hadh:FRZ61_24370"/>